<evidence type="ECO:0000313" key="3">
    <source>
        <dbReference type="Proteomes" id="UP001583177"/>
    </source>
</evidence>
<protein>
    <recommendedName>
        <fullName evidence="4">F-box domain-containing protein</fullName>
    </recommendedName>
</protein>
<name>A0ABR3WET1_9PEZI</name>
<reference evidence="2 3" key="1">
    <citation type="journal article" date="2024" name="IMA Fungus">
        <title>IMA Genome - F19 : A genome assembly and annotation guide to empower mycologists, including annotated draft genome sequences of Ceratocystis pirilliformis, Diaporthe australafricana, Fusarium ophioides, Paecilomyces lecythidis, and Sporothrix stenoceras.</title>
        <authorList>
            <person name="Aylward J."/>
            <person name="Wilson A.M."/>
            <person name="Visagie C.M."/>
            <person name="Spraker J."/>
            <person name="Barnes I."/>
            <person name="Buitendag C."/>
            <person name="Ceriani C."/>
            <person name="Del Mar Angel L."/>
            <person name="du Plessis D."/>
            <person name="Fuchs T."/>
            <person name="Gasser K."/>
            <person name="Kramer D."/>
            <person name="Li W."/>
            <person name="Munsamy K."/>
            <person name="Piso A."/>
            <person name="Price J.L."/>
            <person name="Sonnekus B."/>
            <person name="Thomas C."/>
            <person name="van der Nest A."/>
            <person name="van Dijk A."/>
            <person name="van Heerden A."/>
            <person name="van Vuuren N."/>
            <person name="Yilmaz N."/>
            <person name="Duong T.A."/>
            <person name="van der Merwe N.A."/>
            <person name="Wingfield M.J."/>
            <person name="Wingfield B.D."/>
        </authorList>
    </citation>
    <scope>NUCLEOTIDE SEQUENCE [LARGE SCALE GENOMIC DNA]</scope>
    <source>
        <strain evidence="2 3">CMW 18300</strain>
    </source>
</reference>
<evidence type="ECO:0008006" key="4">
    <source>
        <dbReference type="Google" id="ProtNLM"/>
    </source>
</evidence>
<sequence>MEASIATRARVSTGQVHAQDEEITSVAVAPILRLHPSLRHRIYLLTRIVARFENDRHAVLNLNGENPVPSFWQYNLEYMPGFHGLLLCCRTIYAEASALLYSSNSFIIRYWEKETLSPLRNLTPSAVSNLRYLKIVLNQSSCHRRDPGSFEDNRGVCDDEQRESESKKALKSELYNAPLDIREPRAKVLLDEWHSVAEHLSRHISPQNLELCIVCDVGHDDLEAARSAVRPMSLFPELRNCHIRLSRSPNPQLRRMAQDSVLKARRILGPPSSGNIIRPAQPSEGGQVSQSGPQVDSRLLTLPRELRFRILSYTDLMTPWQEVEWSRQSNHSGKYVALYPWCGISKGELTLDNLGMQVSRTLLQDARVVFFSGNRFVVHDFRVFSPWSTPDDSKGDNGTGRTEFAKYHSERLAASIFLREVVPLQMLREIRELEFVFPPYSHTGWPEEGHRALADWADTLAWARGKMNLGGLTLRLVMADSLNGEEPPPGREGITSEQVEDILSAYRRIASPLSVLARAGANDTGGCDGDADELRSFHAQVAWPWEWNWGHDDKLIEYGCQWVREYRRDRYRELDQEAEKLIMGQRSNEYCVSNRASQRKSTWEDRFHWGIT</sequence>
<dbReference type="EMBL" id="JAWRVE010000094">
    <property type="protein sequence ID" value="KAL1860262.1"/>
    <property type="molecule type" value="Genomic_DNA"/>
</dbReference>
<feature type="region of interest" description="Disordered" evidence="1">
    <location>
        <begin position="271"/>
        <end position="294"/>
    </location>
</feature>
<evidence type="ECO:0000313" key="2">
    <source>
        <dbReference type="EMBL" id="KAL1860262.1"/>
    </source>
</evidence>
<keyword evidence="3" id="KW-1185">Reference proteome</keyword>
<comment type="caution">
    <text evidence="2">The sequence shown here is derived from an EMBL/GenBank/DDBJ whole genome shotgun (WGS) entry which is preliminary data.</text>
</comment>
<gene>
    <name evidence="2" type="ORF">Daus18300_009316</name>
</gene>
<dbReference type="PANTHER" id="PTHR38790">
    <property type="entry name" value="2EXR DOMAIN-CONTAINING PROTEIN-RELATED"/>
    <property type="match status" value="1"/>
</dbReference>
<feature type="compositionally biased region" description="Polar residues" evidence="1">
    <location>
        <begin position="284"/>
        <end position="294"/>
    </location>
</feature>
<accession>A0ABR3WET1</accession>
<evidence type="ECO:0000256" key="1">
    <source>
        <dbReference type="SAM" id="MobiDB-lite"/>
    </source>
</evidence>
<dbReference type="PANTHER" id="PTHR38790:SF4">
    <property type="entry name" value="2EXR DOMAIN-CONTAINING PROTEIN"/>
    <property type="match status" value="1"/>
</dbReference>
<proteinExistence type="predicted"/>
<organism evidence="2 3">
    <name type="scientific">Diaporthe australafricana</name>
    <dbReference type="NCBI Taxonomy" id="127596"/>
    <lineage>
        <taxon>Eukaryota</taxon>
        <taxon>Fungi</taxon>
        <taxon>Dikarya</taxon>
        <taxon>Ascomycota</taxon>
        <taxon>Pezizomycotina</taxon>
        <taxon>Sordariomycetes</taxon>
        <taxon>Sordariomycetidae</taxon>
        <taxon>Diaporthales</taxon>
        <taxon>Diaporthaceae</taxon>
        <taxon>Diaporthe</taxon>
    </lineage>
</organism>
<dbReference type="Proteomes" id="UP001583177">
    <property type="component" value="Unassembled WGS sequence"/>
</dbReference>